<dbReference type="GO" id="GO:0000981">
    <property type="term" value="F:DNA-binding transcription factor activity, RNA polymerase II-specific"/>
    <property type="evidence" value="ECO:0007669"/>
    <property type="project" value="TreeGrafter"/>
</dbReference>
<dbReference type="PANTHER" id="PTHR45614">
    <property type="entry name" value="MYB PROTEIN-RELATED"/>
    <property type="match status" value="1"/>
</dbReference>
<name>A0AAD6VEL2_9AGAR</name>
<organism evidence="3 4">
    <name type="scientific">Mycena pura</name>
    <dbReference type="NCBI Taxonomy" id="153505"/>
    <lineage>
        <taxon>Eukaryota</taxon>
        <taxon>Fungi</taxon>
        <taxon>Dikarya</taxon>
        <taxon>Basidiomycota</taxon>
        <taxon>Agaricomycotina</taxon>
        <taxon>Agaricomycetes</taxon>
        <taxon>Agaricomycetidae</taxon>
        <taxon>Agaricales</taxon>
        <taxon>Marasmiineae</taxon>
        <taxon>Mycenaceae</taxon>
        <taxon>Mycena</taxon>
    </lineage>
</organism>
<dbReference type="EMBL" id="JARJCW010000027">
    <property type="protein sequence ID" value="KAJ7210750.1"/>
    <property type="molecule type" value="Genomic_DNA"/>
</dbReference>
<dbReference type="PROSITE" id="PS51294">
    <property type="entry name" value="HTH_MYB"/>
    <property type="match status" value="3"/>
</dbReference>
<protein>
    <submittedName>
        <fullName evidence="3">Homeodomain-like protein</fullName>
    </submittedName>
</protein>
<dbReference type="SUPFAM" id="SSF46689">
    <property type="entry name" value="Homeodomain-like"/>
    <property type="match status" value="2"/>
</dbReference>
<feature type="domain" description="HTH myb-type" evidence="2">
    <location>
        <begin position="135"/>
        <end position="185"/>
    </location>
</feature>
<dbReference type="Pfam" id="PF00249">
    <property type="entry name" value="Myb_DNA-binding"/>
    <property type="match status" value="1"/>
</dbReference>
<feature type="domain" description="Myb-like" evidence="1">
    <location>
        <begin position="85"/>
        <end position="129"/>
    </location>
</feature>
<proteinExistence type="predicted"/>
<keyword evidence="3" id="KW-0371">Homeobox</keyword>
<accession>A0AAD6VEL2</accession>
<dbReference type="Proteomes" id="UP001219525">
    <property type="component" value="Unassembled WGS sequence"/>
</dbReference>
<dbReference type="CDD" id="cd00167">
    <property type="entry name" value="SANT"/>
    <property type="match status" value="3"/>
</dbReference>
<sequence length="194" mass="22019">MSTGRERRRWTSEEHARLVSAVECGTFCTLHAQQRAPRRGALTSVAETPDTRAPSKWHAIARHTPGRTSKDCRKKWHATVGLGSRGTWTAAEDERLVWAVERLGRWALVAGMVQTRNGEQCAKRWCDTLNPSIDRTAWSKEQEELLVKGVAEHGKAWTKIVQLYFPRRTGLAAKNRSAILNLPSARRILTRRRT</sequence>
<dbReference type="GO" id="GO:0000278">
    <property type="term" value="P:mitotic cell cycle"/>
    <property type="evidence" value="ECO:0007669"/>
    <property type="project" value="TreeGrafter"/>
</dbReference>
<feature type="domain" description="Myb-like" evidence="1">
    <location>
        <begin position="130"/>
        <end position="176"/>
    </location>
</feature>
<dbReference type="PANTHER" id="PTHR45614:SF199">
    <property type="entry name" value="MYB-LIKE TRANSCRIPTION FACTOR (EUROFUNG)-RELATED"/>
    <property type="match status" value="1"/>
</dbReference>
<dbReference type="InterPro" id="IPR050560">
    <property type="entry name" value="MYB_TF"/>
</dbReference>
<dbReference type="Pfam" id="PF13921">
    <property type="entry name" value="Myb_DNA-bind_6"/>
    <property type="match status" value="1"/>
</dbReference>
<dbReference type="InterPro" id="IPR009057">
    <property type="entry name" value="Homeodomain-like_sf"/>
</dbReference>
<evidence type="ECO:0000313" key="4">
    <source>
        <dbReference type="Proteomes" id="UP001219525"/>
    </source>
</evidence>
<dbReference type="SMART" id="SM00717">
    <property type="entry name" value="SANT"/>
    <property type="match status" value="3"/>
</dbReference>
<dbReference type="PROSITE" id="PS50090">
    <property type="entry name" value="MYB_LIKE"/>
    <property type="match status" value="3"/>
</dbReference>
<feature type="domain" description="HTH myb-type" evidence="2">
    <location>
        <begin position="85"/>
        <end position="133"/>
    </location>
</feature>
<keyword evidence="3" id="KW-0238">DNA-binding</keyword>
<dbReference type="GO" id="GO:0045944">
    <property type="term" value="P:positive regulation of transcription by RNA polymerase II"/>
    <property type="evidence" value="ECO:0007669"/>
    <property type="project" value="TreeGrafter"/>
</dbReference>
<dbReference type="Gene3D" id="1.10.10.60">
    <property type="entry name" value="Homeodomain-like"/>
    <property type="match status" value="3"/>
</dbReference>
<dbReference type="GO" id="GO:0000978">
    <property type="term" value="F:RNA polymerase II cis-regulatory region sequence-specific DNA binding"/>
    <property type="evidence" value="ECO:0007669"/>
    <property type="project" value="TreeGrafter"/>
</dbReference>
<dbReference type="InterPro" id="IPR017930">
    <property type="entry name" value="Myb_dom"/>
</dbReference>
<evidence type="ECO:0000313" key="3">
    <source>
        <dbReference type="EMBL" id="KAJ7210750.1"/>
    </source>
</evidence>
<dbReference type="AlphaFoldDB" id="A0AAD6VEL2"/>
<evidence type="ECO:0000259" key="1">
    <source>
        <dbReference type="PROSITE" id="PS50090"/>
    </source>
</evidence>
<dbReference type="GO" id="GO:0005634">
    <property type="term" value="C:nucleus"/>
    <property type="evidence" value="ECO:0007669"/>
    <property type="project" value="TreeGrafter"/>
</dbReference>
<feature type="domain" description="Myb-like" evidence="1">
    <location>
        <begin position="2"/>
        <end position="80"/>
    </location>
</feature>
<feature type="domain" description="HTH myb-type" evidence="2">
    <location>
        <begin position="56"/>
        <end position="84"/>
    </location>
</feature>
<dbReference type="InterPro" id="IPR001005">
    <property type="entry name" value="SANT/Myb"/>
</dbReference>
<keyword evidence="4" id="KW-1185">Reference proteome</keyword>
<evidence type="ECO:0000259" key="2">
    <source>
        <dbReference type="PROSITE" id="PS51294"/>
    </source>
</evidence>
<reference evidence="3" key="1">
    <citation type="submission" date="2023-03" db="EMBL/GenBank/DDBJ databases">
        <title>Massive genome expansion in bonnet fungi (Mycena s.s.) driven by repeated elements and novel gene families across ecological guilds.</title>
        <authorList>
            <consortium name="Lawrence Berkeley National Laboratory"/>
            <person name="Harder C.B."/>
            <person name="Miyauchi S."/>
            <person name="Viragh M."/>
            <person name="Kuo A."/>
            <person name="Thoen E."/>
            <person name="Andreopoulos B."/>
            <person name="Lu D."/>
            <person name="Skrede I."/>
            <person name="Drula E."/>
            <person name="Henrissat B."/>
            <person name="Morin E."/>
            <person name="Kohler A."/>
            <person name="Barry K."/>
            <person name="LaButti K."/>
            <person name="Morin E."/>
            <person name="Salamov A."/>
            <person name="Lipzen A."/>
            <person name="Mereny Z."/>
            <person name="Hegedus B."/>
            <person name="Baldrian P."/>
            <person name="Stursova M."/>
            <person name="Weitz H."/>
            <person name="Taylor A."/>
            <person name="Grigoriev I.V."/>
            <person name="Nagy L.G."/>
            <person name="Martin F."/>
            <person name="Kauserud H."/>
        </authorList>
    </citation>
    <scope>NUCLEOTIDE SEQUENCE</scope>
    <source>
        <strain evidence="3">9144</strain>
    </source>
</reference>
<comment type="caution">
    <text evidence="3">The sequence shown here is derived from an EMBL/GenBank/DDBJ whole genome shotgun (WGS) entry which is preliminary data.</text>
</comment>
<gene>
    <name evidence="3" type="ORF">GGX14DRAFT_520336</name>
</gene>